<dbReference type="Proteomes" id="UP001372338">
    <property type="component" value="Unassembled WGS sequence"/>
</dbReference>
<organism evidence="11 12">
    <name type="scientific">Crotalaria pallida</name>
    <name type="common">Smooth rattlebox</name>
    <name type="synonym">Crotalaria striata</name>
    <dbReference type="NCBI Taxonomy" id="3830"/>
    <lineage>
        <taxon>Eukaryota</taxon>
        <taxon>Viridiplantae</taxon>
        <taxon>Streptophyta</taxon>
        <taxon>Embryophyta</taxon>
        <taxon>Tracheophyta</taxon>
        <taxon>Spermatophyta</taxon>
        <taxon>Magnoliopsida</taxon>
        <taxon>eudicotyledons</taxon>
        <taxon>Gunneridae</taxon>
        <taxon>Pentapetalae</taxon>
        <taxon>rosids</taxon>
        <taxon>fabids</taxon>
        <taxon>Fabales</taxon>
        <taxon>Fabaceae</taxon>
        <taxon>Papilionoideae</taxon>
        <taxon>50 kb inversion clade</taxon>
        <taxon>genistoids sensu lato</taxon>
        <taxon>core genistoids</taxon>
        <taxon>Crotalarieae</taxon>
        <taxon>Crotalaria</taxon>
    </lineage>
</organism>
<dbReference type="EC" id="3.2.1.23" evidence="3 7"/>
<dbReference type="InterPro" id="IPR048913">
    <property type="entry name" value="BetaGal_gal-bd"/>
</dbReference>
<dbReference type="Gene3D" id="3.20.20.80">
    <property type="entry name" value="Glycosidases"/>
    <property type="match status" value="1"/>
</dbReference>
<dbReference type="EMBL" id="JAYWIO010000005">
    <property type="protein sequence ID" value="KAK7261878.1"/>
    <property type="molecule type" value="Genomic_DNA"/>
</dbReference>
<evidence type="ECO:0000256" key="5">
    <source>
        <dbReference type="ARBA" id="ARBA00022801"/>
    </source>
</evidence>
<dbReference type="PRINTS" id="PR00742">
    <property type="entry name" value="GLHYDRLASE35"/>
</dbReference>
<dbReference type="FunFam" id="3.20.20.80:FF:000006">
    <property type="entry name" value="Beta-galactosidase"/>
    <property type="match status" value="1"/>
</dbReference>
<dbReference type="GO" id="GO:0005975">
    <property type="term" value="P:carbohydrate metabolic process"/>
    <property type="evidence" value="ECO:0007669"/>
    <property type="project" value="InterPro"/>
</dbReference>
<proteinExistence type="inferred from homology"/>
<dbReference type="PROSITE" id="PS50228">
    <property type="entry name" value="SUEL_LECTIN"/>
    <property type="match status" value="1"/>
</dbReference>
<evidence type="ECO:0000256" key="4">
    <source>
        <dbReference type="ARBA" id="ARBA00022729"/>
    </source>
</evidence>
<name>A0AAN9HZH5_CROPI</name>
<dbReference type="InterPro" id="IPR000922">
    <property type="entry name" value="Lectin_gal-bd_dom"/>
</dbReference>
<sequence>MSSSWFKTLLLSLALLGSCLAGEVTYDSKALIINGERRIIFSGSVHYPRSTAEMWPDIIQKAKDGGLDAIETYIFWDRHEPVRRQYDFSGNLDFIKFFKLIQEAGLYAILRIGPYVCAEWNYGGFPMWLHNMPGIELRTNNPIYKNEMQVFTTKIVNMAKEANLFASQGGPVILAQIENEFGNVMWNYGDAGKAYVKWCAQMALAQNIGVPWIMCQQSDAPQPIINTCNNYYCDDFTPNNPKSPKMFTENWIGWFQKWGERVPHRSVEDSAFSVARFFQKGGVLNNYYMYHGGTNFGRTSGGPYVTTSYEYDAPLDEYGNLNQPKWGHLKNLHEAIKLGEKILTNSTRTDRDLGNQVTLTTYTNNATKERFCFLSNVAENKDAKINLQQDGSYYVPAWSVTILEGCNKEVFNTAKVNSQTSIMVKKNDDEPSKLTWSWTPEAMKDTLKGQGEFNAHQLLEQKDFTVDASDYLWYMTSVDINDTSIWNNATLRVITKGHTLHAYVNKKRVGYQFSQWGNSFTFERNVSLKKGTNIITLLSVTVGLPNYGDWFDKIKTGIAGGPVQLVGKNNGTIDLSNNLWSYKVGLNGEKKRLYDSQPGLGVSWRKGSSKPHRVGRPMTWYKAYFNAPSGTDPVVVDLQGLGKGFAWVNGHNIGRYWPSMVASTNGCSGTCDYRGKYRKEKCNTGCGNPSQRWYHVPRSFLNKDKNTLVLFEEEGGNPKNVSFQTVTTGTICAHVYEGALLDLSCQGGKVISEIQFASFGYPEGACGSFKIGSWQATNSKSMVEAACIGRERCGFLVSKEAFGINDGYGPNKTKTITGNDNDVGRLAVQATC</sequence>
<reference evidence="11 12" key="1">
    <citation type="submission" date="2024-01" db="EMBL/GenBank/DDBJ databases">
        <title>The genomes of 5 underutilized Papilionoideae crops provide insights into root nodulation and disease resistanc.</title>
        <authorList>
            <person name="Yuan L."/>
        </authorList>
    </citation>
    <scope>NUCLEOTIDE SEQUENCE [LARGE SCALE GENOMIC DNA]</scope>
    <source>
        <strain evidence="11">ZHUSHIDOU_FW_LH</strain>
        <tissue evidence="11">Leaf</tissue>
    </source>
</reference>
<dbReference type="InterPro" id="IPR019801">
    <property type="entry name" value="Glyco_hydro_35_CS"/>
</dbReference>
<keyword evidence="4 9" id="KW-0732">Signal</keyword>
<evidence type="ECO:0000256" key="2">
    <source>
        <dbReference type="ARBA" id="ARBA00009809"/>
    </source>
</evidence>
<evidence type="ECO:0000256" key="7">
    <source>
        <dbReference type="RuleBase" id="RU000675"/>
    </source>
</evidence>
<dbReference type="GO" id="GO:0004565">
    <property type="term" value="F:beta-galactosidase activity"/>
    <property type="evidence" value="ECO:0007669"/>
    <property type="project" value="UniProtKB-EC"/>
</dbReference>
<dbReference type="InterPro" id="IPR041392">
    <property type="entry name" value="GHD"/>
</dbReference>
<evidence type="ECO:0000259" key="10">
    <source>
        <dbReference type="PROSITE" id="PS50228"/>
    </source>
</evidence>
<gene>
    <name evidence="11" type="ORF">RIF29_28201</name>
</gene>
<comment type="caution">
    <text evidence="11">The sequence shown here is derived from an EMBL/GenBank/DDBJ whole genome shotgun (WGS) entry which is preliminary data.</text>
</comment>
<evidence type="ECO:0000313" key="11">
    <source>
        <dbReference type="EMBL" id="KAK7261878.1"/>
    </source>
</evidence>
<feature type="signal peptide" evidence="9">
    <location>
        <begin position="1"/>
        <end position="21"/>
    </location>
</feature>
<dbReference type="Gene3D" id="2.60.120.740">
    <property type="match status" value="1"/>
</dbReference>
<dbReference type="InterPro" id="IPR001944">
    <property type="entry name" value="Glycoside_Hdrlase_35"/>
</dbReference>
<dbReference type="PROSITE" id="PS51257">
    <property type="entry name" value="PROKAR_LIPOPROTEIN"/>
    <property type="match status" value="1"/>
</dbReference>
<dbReference type="InterPro" id="IPR008979">
    <property type="entry name" value="Galactose-bd-like_sf"/>
</dbReference>
<keyword evidence="6 7" id="KW-0326">Glycosidase</keyword>
<comment type="similarity">
    <text evidence="2 8">Belongs to the glycosyl hydrolase 35 family.</text>
</comment>
<dbReference type="Gene3D" id="2.60.120.260">
    <property type="entry name" value="Galactose-binding domain-like"/>
    <property type="match status" value="1"/>
</dbReference>
<dbReference type="Pfam" id="PF02140">
    <property type="entry name" value="SUEL_Lectin"/>
    <property type="match status" value="1"/>
</dbReference>
<dbReference type="SUPFAM" id="SSF49785">
    <property type="entry name" value="Galactose-binding domain-like"/>
    <property type="match status" value="2"/>
</dbReference>
<dbReference type="AlphaFoldDB" id="A0AAN9HZH5"/>
<dbReference type="PANTHER" id="PTHR23421">
    <property type="entry name" value="BETA-GALACTOSIDASE RELATED"/>
    <property type="match status" value="1"/>
</dbReference>
<keyword evidence="5 7" id="KW-0378">Hydrolase</keyword>
<dbReference type="GO" id="GO:0030246">
    <property type="term" value="F:carbohydrate binding"/>
    <property type="evidence" value="ECO:0007669"/>
    <property type="project" value="InterPro"/>
</dbReference>
<evidence type="ECO:0000256" key="9">
    <source>
        <dbReference type="SAM" id="SignalP"/>
    </source>
</evidence>
<evidence type="ECO:0000256" key="6">
    <source>
        <dbReference type="ARBA" id="ARBA00023295"/>
    </source>
</evidence>
<dbReference type="CDD" id="cd22842">
    <property type="entry name" value="Gal_Rha_Lectin_BGal"/>
    <property type="match status" value="1"/>
</dbReference>
<evidence type="ECO:0000313" key="12">
    <source>
        <dbReference type="Proteomes" id="UP001372338"/>
    </source>
</evidence>
<accession>A0AAN9HZH5</accession>
<dbReference type="PROSITE" id="PS01182">
    <property type="entry name" value="GLYCOSYL_HYDROL_F35"/>
    <property type="match status" value="1"/>
</dbReference>
<dbReference type="Pfam" id="PF17834">
    <property type="entry name" value="GHD"/>
    <property type="match status" value="1"/>
</dbReference>
<evidence type="ECO:0000256" key="8">
    <source>
        <dbReference type="RuleBase" id="RU003679"/>
    </source>
</evidence>
<keyword evidence="12" id="KW-1185">Reference proteome</keyword>
<comment type="catalytic activity">
    <reaction evidence="1 7">
        <text>Hydrolysis of terminal non-reducing beta-D-galactose residues in beta-D-galactosides.</text>
        <dbReference type="EC" id="3.2.1.23"/>
    </reaction>
</comment>
<protein>
    <recommendedName>
        <fullName evidence="3 7">Beta-galactosidase</fullName>
        <ecNumber evidence="3 7">3.2.1.23</ecNumber>
    </recommendedName>
</protein>
<dbReference type="InterPro" id="IPR017853">
    <property type="entry name" value="GH"/>
</dbReference>
<dbReference type="Pfam" id="PF21467">
    <property type="entry name" value="BetaGal_gal-bd"/>
    <property type="match status" value="1"/>
</dbReference>
<dbReference type="Pfam" id="PF01301">
    <property type="entry name" value="Glyco_hydro_35"/>
    <property type="match status" value="1"/>
</dbReference>
<feature type="chain" id="PRO_5042951449" description="Beta-galactosidase" evidence="9">
    <location>
        <begin position="22"/>
        <end position="832"/>
    </location>
</feature>
<feature type="domain" description="SUEL-type lectin" evidence="10">
    <location>
        <begin position="735"/>
        <end position="832"/>
    </location>
</feature>
<dbReference type="InterPro" id="IPR031330">
    <property type="entry name" value="Gly_Hdrlase_35_cat"/>
</dbReference>
<evidence type="ECO:0000256" key="1">
    <source>
        <dbReference type="ARBA" id="ARBA00001412"/>
    </source>
</evidence>
<dbReference type="FunFam" id="2.60.120.260:FF:000142">
    <property type="entry name" value="Beta-galactosidase"/>
    <property type="match status" value="1"/>
</dbReference>
<evidence type="ECO:0000256" key="3">
    <source>
        <dbReference type="ARBA" id="ARBA00012756"/>
    </source>
</evidence>
<dbReference type="SUPFAM" id="SSF51445">
    <property type="entry name" value="(Trans)glycosidases"/>
    <property type="match status" value="1"/>
</dbReference>
<dbReference type="InterPro" id="IPR043159">
    <property type="entry name" value="Lectin_gal-bd_sf"/>
</dbReference>